<dbReference type="InterPro" id="IPR002195">
    <property type="entry name" value="Dihydroorotase_CS"/>
</dbReference>
<dbReference type="GO" id="GO:0050897">
    <property type="term" value="F:cobalt ion binding"/>
    <property type="evidence" value="ECO:0007669"/>
    <property type="project" value="InterPro"/>
</dbReference>
<dbReference type="InterPro" id="IPR011059">
    <property type="entry name" value="Metal-dep_hydrolase_composite"/>
</dbReference>
<comment type="function">
    <text evidence="10">Catalyzes the conversion of allantoin (5-ureidohydantoin) to allantoate by hydrolytic cleavage of the five-member hydantoin ring. Catalyzes the first step of the ureide allantoin degradation followed by the sequential activity of AAH, UGLYAH and UAH which allows a complete purine breakdown without the intermediate generation of urea.</text>
</comment>
<name>A0A7S0IEU7_MICPS</name>
<evidence type="ECO:0000256" key="10">
    <source>
        <dbReference type="ARBA" id="ARBA00053421"/>
    </source>
</evidence>
<dbReference type="InterPro" id="IPR050138">
    <property type="entry name" value="DHOase/Allantoinase_Hydrolase"/>
</dbReference>
<evidence type="ECO:0000313" key="14">
    <source>
        <dbReference type="EMBL" id="CAD8519629.1"/>
    </source>
</evidence>
<dbReference type="PANTHER" id="PTHR43668:SF2">
    <property type="entry name" value="ALLANTOINASE"/>
    <property type="match status" value="1"/>
</dbReference>
<evidence type="ECO:0000256" key="11">
    <source>
        <dbReference type="SAM" id="MobiDB-lite"/>
    </source>
</evidence>
<keyword evidence="12" id="KW-0732">Signal</keyword>
<dbReference type="GO" id="GO:0004038">
    <property type="term" value="F:allantoinase activity"/>
    <property type="evidence" value="ECO:0007669"/>
    <property type="project" value="UniProtKB-EC"/>
</dbReference>
<comment type="pathway">
    <text evidence="3">Nitrogen metabolism; (S)-allantoin degradation; allantoate from (S)-allantoin: step 1/1.</text>
</comment>
<dbReference type="Gene3D" id="3.20.20.140">
    <property type="entry name" value="Metal-dependent hydrolases"/>
    <property type="match status" value="1"/>
</dbReference>
<proteinExistence type="inferred from homology"/>
<evidence type="ECO:0000256" key="1">
    <source>
        <dbReference type="ARBA" id="ARBA00001756"/>
    </source>
</evidence>
<dbReference type="EMBL" id="HBEQ01008780">
    <property type="protein sequence ID" value="CAD8519629.1"/>
    <property type="molecule type" value="Transcribed_RNA"/>
</dbReference>
<evidence type="ECO:0000256" key="3">
    <source>
        <dbReference type="ARBA" id="ARBA00004968"/>
    </source>
</evidence>
<dbReference type="SUPFAM" id="SSF51556">
    <property type="entry name" value="Metallo-dependent hydrolases"/>
    <property type="match status" value="1"/>
</dbReference>
<dbReference type="UniPathway" id="UPA00395">
    <property type="reaction ID" value="UER00653"/>
</dbReference>
<reference evidence="14" key="1">
    <citation type="submission" date="2021-01" db="EMBL/GenBank/DDBJ databases">
        <authorList>
            <person name="Corre E."/>
            <person name="Pelletier E."/>
            <person name="Niang G."/>
            <person name="Scheremetjew M."/>
            <person name="Finn R."/>
            <person name="Kale V."/>
            <person name="Holt S."/>
            <person name="Cochrane G."/>
            <person name="Meng A."/>
            <person name="Brown T."/>
            <person name="Cohen L."/>
        </authorList>
    </citation>
    <scope>NUCLEOTIDE SEQUENCE</scope>
    <source>
        <strain evidence="14">CCMP1723</strain>
    </source>
</reference>
<evidence type="ECO:0000259" key="13">
    <source>
        <dbReference type="Pfam" id="PF01979"/>
    </source>
</evidence>
<dbReference type="InterPro" id="IPR017593">
    <property type="entry name" value="Allantoinase"/>
</dbReference>
<sequence length="493" mass="53493">MDVLSMIMALFFMLLAIWSQSQLAALQEPKSEAAPALEILYSKRVVTRGAVIAAAVHVSDGRVQSIMPMRNAPKGPKVTDYGRLAISPGLVDVHVHLNEPGREEWEGFETGTKAAAAGGVTTVVDMPLNSYPTICDAATFDGKIAASKGKLHVDVAFWGGLVPQNAHNETVLDELIERGVVGLKTFMSPSGIGDFEQSFKPDLEAALKTLAKHQVPLMAHAELPSDVDLDPNADPRKYATYLATRPRKWEQDAIAQLVEIASTTEGAPIHIAHVSDADSLEMIAEAGRQGKRITSETCTHYLTFAAEEIPDGSTLHKCAPPIREAENRERLWEGIKNGTLTFVSSDHSPAPPEDKLVEEGDFLRAWGGISSLQFSLPATWTQALARGLTLADVAEIWSARPAAGVGLGAKGTISAGKDADFVVWDPEAEITVGEDWKVEHKHKLTPYHGMKMKGKIVATYLRGEKIYSSSDERGKYSHNHRAAGPYGRPLLRK</sequence>
<feature type="chain" id="PRO_5031278560" description="allantoinase" evidence="12">
    <location>
        <begin position="25"/>
        <end position="493"/>
    </location>
</feature>
<comment type="subunit">
    <text evidence="5">Homotetramer.</text>
</comment>
<dbReference type="GO" id="GO:0000256">
    <property type="term" value="P:allantoin catabolic process"/>
    <property type="evidence" value="ECO:0007669"/>
    <property type="project" value="UniProtKB-UniPathway"/>
</dbReference>
<comment type="cofactor">
    <cofactor evidence="2">
        <name>Zn(2+)</name>
        <dbReference type="ChEBI" id="CHEBI:29105"/>
    </cofactor>
</comment>
<dbReference type="NCBIfam" id="TIGR03178">
    <property type="entry name" value="allantoinase"/>
    <property type="match status" value="1"/>
</dbReference>
<comment type="catalytic activity">
    <reaction evidence="1">
        <text>(S)-allantoin + H2O = allantoate + H(+)</text>
        <dbReference type="Rhea" id="RHEA:17029"/>
        <dbReference type="ChEBI" id="CHEBI:15377"/>
        <dbReference type="ChEBI" id="CHEBI:15378"/>
        <dbReference type="ChEBI" id="CHEBI:15678"/>
        <dbReference type="ChEBI" id="CHEBI:17536"/>
        <dbReference type="EC" id="3.5.2.5"/>
    </reaction>
</comment>
<comment type="similarity">
    <text evidence="4">Belongs to the metallo-dependent hydrolases superfamily. Allantoinase family.</text>
</comment>
<evidence type="ECO:0000256" key="8">
    <source>
        <dbReference type="ARBA" id="ARBA00022801"/>
    </source>
</evidence>
<dbReference type="Pfam" id="PF01979">
    <property type="entry name" value="Amidohydro_1"/>
    <property type="match status" value="1"/>
</dbReference>
<evidence type="ECO:0000256" key="5">
    <source>
        <dbReference type="ARBA" id="ARBA00011881"/>
    </source>
</evidence>
<dbReference type="SUPFAM" id="SSF51338">
    <property type="entry name" value="Composite domain of metallo-dependent hydrolases"/>
    <property type="match status" value="1"/>
</dbReference>
<evidence type="ECO:0000256" key="7">
    <source>
        <dbReference type="ARBA" id="ARBA00022723"/>
    </source>
</evidence>
<feature type="signal peptide" evidence="12">
    <location>
        <begin position="1"/>
        <end position="24"/>
    </location>
</feature>
<evidence type="ECO:0000256" key="6">
    <source>
        <dbReference type="ARBA" id="ARBA00012863"/>
    </source>
</evidence>
<protein>
    <recommendedName>
        <fullName evidence="6">allantoinase</fullName>
        <ecNumber evidence="6">3.5.2.5</ecNumber>
    </recommendedName>
</protein>
<evidence type="ECO:0000256" key="9">
    <source>
        <dbReference type="ARBA" id="ARBA00022833"/>
    </source>
</evidence>
<evidence type="ECO:0000256" key="12">
    <source>
        <dbReference type="SAM" id="SignalP"/>
    </source>
</evidence>
<dbReference type="GO" id="GO:0008270">
    <property type="term" value="F:zinc ion binding"/>
    <property type="evidence" value="ECO:0007669"/>
    <property type="project" value="InterPro"/>
</dbReference>
<gene>
    <name evidence="14" type="ORF">MCOM1403_LOCUS7055</name>
</gene>
<evidence type="ECO:0000256" key="4">
    <source>
        <dbReference type="ARBA" id="ARBA00010368"/>
    </source>
</evidence>
<dbReference type="InterPro" id="IPR032466">
    <property type="entry name" value="Metal_Hydrolase"/>
</dbReference>
<evidence type="ECO:0000256" key="2">
    <source>
        <dbReference type="ARBA" id="ARBA00001947"/>
    </source>
</evidence>
<feature type="domain" description="Amidohydrolase-related" evidence="13">
    <location>
        <begin position="86"/>
        <end position="464"/>
    </location>
</feature>
<dbReference type="InterPro" id="IPR006680">
    <property type="entry name" value="Amidohydro-rel"/>
</dbReference>
<dbReference type="GO" id="GO:0006145">
    <property type="term" value="P:purine nucleobase catabolic process"/>
    <property type="evidence" value="ECO:0007669"/>
    <property type="project" value="TreeGrafter"/>
</dbReference>
<keyword evidence="7" id="KW-0479">Metal-binding</keyword>
<dbReference type="PANTHER" id="PTHR43668">
    <property type="entry name" value="ALLANTOINASE"/>
    <property type="match status" value="1"/>
</dbReference>
<keyword evidence="9" id="KW-0862">Zinc</keyword>
<accession>A0A7S0IEU7</accession>
<feature type="region of interest" description="Disordered" evidence="11">
    <location>
        <begin position="471"/>
        <end position="493"/>
    </location>
</feature>
<dbReference type="GO" id="GO:0005737">
    <property type="term" value="C:cytoplasm"/>
    <property type="evidence" value="ECO:0007669"/>
    <property type="project" value="TreeGrafter"/>
</dbReference>
<dbReference type="AlphaFoldDB" id="A0A7S0IEU7"/>
<dbReference type="FunFam" id="3.20.20.140:FF:000032">
    <property type="entry name" value="Allantoinase Dal1"/>
    <property type="match status" value="1"/>
</dbReference>
<dbReference type="EC" id="3.5.2.5" evidence="6"/>
<keyword evidence="8" id="KW-0378">Hydrolase</keyword>
<organism evidence="14">
    <name type="scientific">Micromonas pusilla</name>
    <name type="common">Picoplanktonic green alga</name>
    <name type="synonym">Chromulina pusilla</name>
    <dbReference type="NCBI Taxonomy" id="38833"/>
    <lineage>
        <taxon>Eukaryota</taxon>
        <taxon>Viridiplantae</taxon>
        <taxon>Chlorophyta</taxon>
        <taxon>Mamiellophyceae</taxon>
        <taxon>Mamiellales</taxon>
        <taxon>Mamiellaceae</taxon>
        <taxon>Micromonas</taxon>
    </lineage>
</organism>
<dbReference type="PROSITE" id="PS00482">
    <property type="entry name" value="DIHYDROOROTASE_1"/>
    <property type="match status" value="1"/>
</dbReference>